<dbReference type="SUPFAM" id="SSF51735">
    <property type="entry name" value="NAD(P)-binding Rossmann-fold domains"/>
    <property type="match status" value="1"/>
</dbReference>
<keyword evidence="2" id="KW-1185">Reference proteome</keyword>
<dbReference type="AlphaFoldDB" id="A0A9W8E4K9"/>
<dbReference type="Gene3D" id="3.40.50.720">
    <property type="entry name" value="NAD(P)-binding Rossmann-like Domain"/>
    <property type="match status" value="1"/>
</dbReference>
<dbReference type="InterPro" id="IPR036291">
    <property type="entry name" value="NAD(P)-bd_dom_sf"/>
</dbReference>
<gene>
    <name evidence="1" type="ORF">IWQ62_000821</name>
</gene>
<accession>A0A9W8E4K9</accession>
<dbReference type="PANTHER" id="PTHR43162">
    <property type="match status" value="1"/>
</dbReference>
<dbReference type="EMBL" id="JANBPY010000091">
    <property type="protein sequence ID" value="KAJ1969134.1"/>
    <property type="molecule type" value="Genomic_DNA"/>
</dbReference>
<dbReference type="Proteomes" id="UP001150925">
    <property type="component" value="Unassembled WGS sequence"/>
</dbReference>
<sequence length="321" mass="37927">MESERKLKMCIASCDSWPCYMLCMAMLRGEARRCIEKMCCAVTDENSEYARRLKEQGAHLVPFSREHMEPLGQCFEKADMVMMMPPIQEQENRMEMWKMMLECMRRTKGKRCALMMSVLHADKGHGKHMKELHEMEMMFMEMMSKAPQPGQQDRMKGKICRCAPSMEMLFLFRDIIRKESKIALPIQNGEWAPASMRDIGEAMIKMGQHHMQEETDVADHRMMCFTGCHMLSGKKMAQEASELFGTRMEYKPMSMDEARRYLEQMGEMSREEIECFMELCEMINKNMMRDVCKDLEKVLGRKPMAMRDFFQHHEDQFKPQR</sequence>
<name>A0A9W8E4K9_9FUNG</name>
<dbReference type="InterPro" id="IPR051604">
    <property type="entry name" value="Ergot_Alk_Oxidoreductase"/>
</dbReference>
<comment type="caution">
    <text evidence="1">The sequence shown here is derived from an EMBL/GenBank/DDBJ whole genome shotgun (WGS) entry which is preliminary data.</text>
</comment>
<protein>
    <submittedName>
        <fullName evidence="1">Uncharacterized protein</fullName>
    </submittedName>
</protein>
<reference evidence="1" key="1">
    <citation type="submission" date="2022-07" db="EMBL/GenBank/DDBJ databases">
        <title>Phylogenomic reconstructions and comparative analyses of Kickxellomycotina fungi.</title>
        <authorList>
            <person name="Reynolds N.K."/>
            <person name="Stajich J.E."/>
            <person name="Barry K."/>
            <person name="Grigoriev I.V."/>
            <person name="Crous P."/>
            <person name="Smith M.E."/>
        </authorList>
    </citation>
    <scope>NUCLEOTIDE SEQUENCE</scope>
    <source>
        <strain evidence="1">RSA 1196</strain>
    </source>
</reference>
<proteinExistence type="predicted"/>
<dbReference type="OrthoDB" id="10254221at2759"/>
<dbReference type="PANTHER" id="PTHR43162:SF1">
    <property type="entry name" value="PRESTALK A DIFFERENTIATION PROTEIN A"/>
    <property type="match status" value="1"/>
</dbReference>
<evidence type="ECO:0000313" key="1">
    <source>
        <dbReference type="EMBL" id="KAJ1969134.1"/>
    </source>
</evidence>
<organism evidence="1 2">
    <name type="scientific">Dispira parvispora</name>
    <dbReference type="NCBI Taxonomy" id="1520584"/>
    <lineage>
        <taxon>Eukaryota</taxon>
        <taxon>Fungi</taxon>
        <taxon>Fungi incertae sedis</taxon>
        <taxon>Zoopagomycota</taxon>
        <taxon>Kickxellomycotina</taxon>
        <taxon>Dimargaritomycetes</taxon>
        <taxon>Dimargaritales</taxon>
        <taxon>Dimargaritaceae</taxon>
        <taxon>Dispira</taxon>
    </lineage>
</organism>
<evidence type="ECO:0000313" key="2">
    <source>
        <dbReference type="Proteomes" id="UP001150925"/>
    </source>
</evidence>